<dbReference type="InterPro" id="IPR029052">
    <property type="entry name" value="Metallo-depent_PP-like"/>
</dbReference>
<dbReference type="Gene3D" id="3.60.21.10">
    <property type="match status" value="1"/>
</dbReference>
<evidence type="ECO:0000313" key="3">
    <source>
        <dbReference type="Proteomes" id="UP000315938"/>
    </source>
</evidence>
<dbReference type="GO" id="GO:0110154">
    <property type="term" value="P:RNA decapping"/>
    <property type="evidence" value="ECO:0007669"/>
    <property type="project" value="TreeGrafter"/>
</dbReference>
<dbReference type="InterPro" id="IPR050126">
    <property type="entry name" value="Ap4A_hydrolase"/>
</dbReference>
<gene>
    <name evidence="2" type="ORF">FNV44_03630</name>
</gene>
<accession>A0A553IIW9</accession>
<organism evidence="2 3">
    <name type="scientific">Acholeplasma laidlawii</name>
    <dbReference type="NCBI Taxonomy" id="2148"/>
    <lineage>
        <taxon>Bacteria</taxon>
        <taxon>Bacillati</taxon>
        <taxon>Mycoplasmatota</taxon>
        <taxon>Mollicutes</taxon>
        <taxon>Acholeplasmatales</taxon>
        <taxon>Acholeplasmataceae</taxon>
        <taxon>Acholeplasma</taxon>
    </lineage>
</organism>
<name>A0A553IIW9_ACHLA</name>
<dbReference type="GO" id="GO:0008803">
    <property type="term" value="F:bis(5'-nucleosyl)-tetraphosphatase (symmetrical) activity"/>
    <property type="evidence" value="ECO:0007669"/>
    <property type="project" value="TreeGrafter"/>
</dbReference>
<dbReference type="GO" id="GO:0016791">
    <property type="term" value="F:phosphatase activity"/>
    <property type="evidence" value="ECO:0007669"/>
    <property type="project" value="TreeGrafter"/>
</dbReference>
<dbReference type="AlphaFoldDB" id="A0A553IIW9"/>
<protein>
    <recommendedName>
        <fullName evidence="1">Calcineurin-like phosphoesterase domain-containing protein</fullName>
    </recommendedName>
</protein>
<dbReference type="PANTHER" id="PTHR42850">
    <property type="entry name" value="METALLOPHOSPHOESTERASE"/>
    <property type="match status" value="1"/>
</dbReference>
<dbReference type="Pfam" id="PF00149">
    <property type="entry name" value="Metallophos"/>
    <property type="match status" value="1"/>
</dbReference>
<dbReference type="SUPFAM" id="SSF56300">
    <property type="entry name" value="Metallo-dependent phosphatases"/>
    <property type="match status" value="1"/>
</dbReference>
<feature type="domain" description="Calcineurin-like phosphoesterase" evidence="1">
    <location>
        <begin position="6"/>
        <end position="184"/>
    </location>
</feature>
<evidence type="ECO:0000313" key="2">
    <source>
        <dbReference type="EMBL" id="TRY00145.1"/>
    </source>
</evidence>
<dbReference type="InterPro" id="IPR004843">
    <property type="entry name" value="Calcineurin-like_PHP"/>
</dbReference>
<dbReference type="PANTHER" id="PTHR42850:SF4">
    <property type="entry name" value="ZINC-DEPENDENT ENDOPOLYPHOSPHATASE"/>
    <property type="match status" value="1"/>
</dbReference>
<reference evidence="2 3" key="1">
    <citation type="submission" date="2019-07" db="EMBL/GenBank/DDBJ databases">
        <title>Genome sequence of Acholeplasma laidlawii strain with increased resistance to erythromycin.</title>
        <authorList>
            <person name="Medvedeva E.S."/>
            <person name="Baranova N.B."/>
            <person name="Siniagina M.N."/>
            <person name="Mouzykantov A."/>
            <person name="Chernova O.A."/>
            <person name="Chernov V.M."/>
        </authorList>
    </citation>
    <scope>NUCLEOTIDE SEQUENCE [LARGE SCALE GENOMIC DNA]</scope>
    <source>
        <strain evidence="2 3">PG8REry</strain>
    </source>
</reference>
<proteinExistence type="predicted"/>
<sequence length="232" mass="26892">MSLKKYFVFSDIHGNLRPLVEALHKAGFDMENENHILLSLGDHFDRGVENLEVLGYLMYFNKLNRIIMIRGNHDDFLLDFLKGTSDGIFNIQKNGFGNTLAQLASKDATTIPKMRDSINERFPDLIALLESMIHEFQLGKYIFTHAGYAYCNKQGWYLYNFASTPYFLKHFDTKDNYYVFGHAHARAMNYYELGVESNDIFEMDNFIGIDANTVLTKEVHILIFDEEGNRLL</sequence>
<dbReference type="Proteomes" id="UP000315938">
    <property type="component" value="Unassembled WGS sequence"/>
</dbReference>
<dbReference type="EMBL" id="VKID01000001">
    <property type="protein sequence ID" value="TRY00145.1"/>
    <property type="molecule type" value="Genomic_DNA"/>
</dbReference>
<dbReference type="GO" id="GO:0005737">
    <property type="term" value="C:cytoplasm"/>
    <property type="evidence" value="ECO:0007669"/>
    <property type="project" value="TreeGrafter"/>
</dbReference>
<evidence type="ECO:0000259" key="1">
    <source>
        <dbReference type="Pfam" id="PF00149"/>
    </source>
</evidence>
<comment type="caution">
    <text evidence="2">The sequence shown here is derived from an EMBL/GenBank/DDBJ whole genome shotgun (WGS) entry which is preliminary data.</text>
</comment>